<evidence type="ECO:0000256" key="1">
    <source>
        <dbReference type="ARBA" id="ARBA00001946"/>
    </source>
</evidence>
<organism evidence="6">
    <name type="scientific">Picea sitchensis</name>
    <name type="common">Sitka spruce</name>
    <name type="synonym">Pinus sitchensis</name>
    <dbReference type="NCBI Taxonomy" id="3332"/>
    <lineage>
        <taxon>Eukaryota</taxon>
        <taxon>Viridiplantae</taxon>
        <taxon>Streptophyta</taxon>
        <taxon>Embryophyta</taxon>
        <taxon>Tracheophyta</taxon>
        <taxon>Spermatophyta</taxon>
        <taxon>Pinopsida</taxon>
        <taxon>Pinidae</taxon>
        <taxon>Conifers I</taxon>
        <taxon>Pinales</taxon>
        <taxon>Pinaceae</taxon>
        <taxon>Picea</taxon>
    </lineage>
</organism>
<keyword evidence="4" id="KW-0456">Lyase</keyword>
<comment type="cofactor">
    <cofactor evidence="1">
        <name>Mg(2+)</name>
        <dbReference type="ChEBI" id="CHEBI:18420"/>
    </cofactor>
</comment>
<dbReference type="InterPro" id="IPR001906">
    <property type="entry name" value="Terpene_synth_N"/>
</dbReference>
<dbReference type="GO" id="GO:0009507">
    <property type="term" value="C:chloroplast"/>
    <property type="evidence" value="ECO:0007669"/>
    <property type="project" value="TreeGrafter"/>
</dbReference>
<evidence type="ECO:0000256" key="2">
    <source>
        <dbReference type="ARBA" id="ARBA00022723"/>
    </source>
</evidence>
<proteinExistence type="evidence at transcript level"/>
<dbReference type="PANTHER" id="PTHR31739">
    <property type="entry name" value="ENT-COPALYL DIPHOSPHATE SYNTHASE, CHLOROPLASTIC"/>
    <property type="match status" value="1"/>
</dbReference>
<evidence type="ECO:0000313" key="6">
    <source>
        <dbReference type="EMBL" id="ACN40326.1"/>
    </source>
</evidence>
<dbReference type="GO" id="GO:0000287">
    <property type="term" value="F:magnesium ion binding"/>
    <property type="evidence" value="ECO:0007669"/>
    <property type="project" value="TreeGrafter"/>
</dbReference>
<feature type="domain" description="Terpene synthase N-terminal" evidence="5">
    <location>
        <begin position="68"/>
        <end position="261"/>
    </location>
</feature>
<name>C0PR86_PICSI</name>
<keyword evidence="3" id="KW-0460">Magnesium</keyword>
<dbReference type="Gene3D" id="1.50.10.130">
    <property type="entry name" value="Terpene synthase, N-terminal domain"/>
    <property type="match status" value="1"/>
</dbReference>
<protein>
    <recommendedName>
        <fullName evidence="5">Terpene synthase N-terminal domain-containing protein</fullName>
    </recommendedName>
</protein>
<dbReference type="InterPro" id="IPR050148">
    <property type="entry name" value="Terpene_synthase-like"/>
</dbReference>
<evidence type="ECO:0000256" key="4">
    <source>
        <dbReference type="ARBA" id="ARBA00023239"/>
    </source>
</evidence>
<keyword evidence="2" id="KW-0479">Metal-binding</keyword>
<reference evidence="6" key="1">
    <citation type="submission" date="2009-02" db="EMBL/GenBank/DDBJ databases">
        <title>Full length sequence-verified cDNA sequences from Sitka spruce (Picea sitchensis).</title>
        <authorList>
            <person name="Reid K.E."/>
            <person name="Liao N."/>
            <person name="Ralph S."/>
            <person name="Kolosova N."/>
            <person name="Oddy C."/>
            <person name="Moore R."/>
            <person name="Mayo M."/>
            <person name="Wagner S."/>
            <person name="King J."/>
            <person name="Yanchuk A."/>
            <person name="Holt R."/>
            <person name="Jones S."/>
            <person name="Marra M."/>
            <person name="Ritland C.E."/>
            <person name="Ritland K."/>
            <person name="Bohlmann J."/>
        </authorList>
    </citation>
    <scope>NUCLEOTIDE SEQUENCE</scope>
    <source>
        <tissue evidence="6">Green portion of the leader tissue</tissue>
    </source>
</reference>
<dbReference type="GO" id="GO:0010333">
    <property type="term" value="F:terpene synthase activity"/>
    <property type="evidence" value="ECO:0007669"/>
    <property type="project" value="InterPro"/>
</dbReference>
<dbReference type="SFLD" id="SFLDG01014">
    <property type="entry name" value="Terpene_Cyclase_Like_1_N-term"/>
    <property type="match status" value="1"/>
</dbReference>
<dbReference type="PANTHER" id="PTHR31739:SF4">
    <property type="entry name" value="ENT-COPALYL DIPHOSPHATE SYNTHASE, CHLOROPLASTIC"/>
    <property type="match status" value="1"/>
</dbReference>
<dbReference type="AlphaFoldDB" id="C0PR86"/>
<evidence type="ECO:0000256" key="3">
    <source>
        <dbReference type="ARBA" id="ARBA00022842"/>
    </source>
</evidence>
<accession>C0PR86</accession>
<dbReference type="OMA" id="THQLEKS"/>
<dbReference type="EMBL" id="BT070828">
    <property type="protein sequence ID" value="ACN40326.1"/>
    <property type="molecule type" value="mRNA"/>
</dbReference>
<dbReference type="InterPro" id="IPR036965">
    <property type="entry name" value="Terpene_synth_N_sf"/>
</dbReference>
<dbReference type="Pfam" id="PF01397">
    <property type="entry name" value="Terpene_synth"/>
    <property type="match status" value="1"/>
</dbReference>
<sequence length="290" mass="32606">MALLSIVPLAAKSFISSAHELKPFRRTVPTLGVCSRGKTLRAPISMCSATAVSGDGVQRRIANHHSNLWDDDFIQSLSTPYQAPSYTQRAQKLIEKVKEMFNSISVEDGVLITPLNDLISRLSVVDSIERLGIDRHFKTEIKSALDYVYSYWSEKGIGCGRESDVTDLNPTALGFRTLRLHGYPVSSGVLEHFKDVKGQFVSSSIQTEGEIRSVLNLFRASLVAFPSEDVMEEAEIFSTTYLQESVQNIPVSSLSREIEYVMEYRWHTNLPRLEARNYIDVFGDAIKYNE</sequence>
<dbReference type="InterPro" id="IPR008930">
    <property type="entry name" value="Terpenoid_cyclase/PrenylTrfase"/>
</dbReference>
<dbReference type="SUPFAM" id="SSF48239">
    <property type="entry name" value="Terpenoid cyclases/Protein prenyltransferases"/>
    <property type="match status" value="1"/>
</dbReference>
<dbReference type="FunFam" id="1.50.10.130:FF:000002">
    <property type="entry name" value="Ent-copalyl diphosphate synthase, chloroplastic"/>
    <property type="match status" value="1"/>
</dbReference>
<dbReference type="GO" id="GO:0009686">
    <property type="term" value="P:gibberellin biosynthetic process"/>
    <property type="evidence" value="ECO:0007669"/>
    <property type="project" value="TreeGrafter"/>
</dbReference>
<evidence type="ECO:0000259" key="5">
    <source>
        <dbReference type="Pfam" id="PF01397"/>
    </source>
</evidence>